<keyword evidence="5" id="KW-1185">Reference proteome</keyword>
<keyword evidence="3" id="KW-0472">Membrane</keyword>
<evidence type="ECO:0000313" key="5">
    <source>
        <dbReference type="Proteomes" id="UP000318288"/>
    </source>
</evidence>
<proteinExistence type="predicted"/>
<dbReference type="EMBL" id="SJPW01000007">
    <property type="protein sequence ID" value="TWU47203.1"/>
    <property type="molecule type" value="Genomic_DNA"/>
</dbReference>
<evidence type="ECO:0000256" key="3">
    <source>
        <dbReference type="SAM" id="Phobius"/>
    </source>
</evidence>
<evidence type="ECO:0000313" key="4">
    <source>
        <dbReference type="EMBL" id="TWU47203.1"/>
    </source>
</evidence>
<keyword evidence="1" id="KW-0175">Coiled coil</keyword>
<evidence type="ECO:0000256" key="1">
    <source>
        <dbReference type="SAM" id="Coils"/>
    </source>
</evidence>
<dbReference type="AlphaFoldDB" id="A0A5C6EBP7"/>
<dbReference type="OrthoDB" id="230112at2"/>
<accession>A0A5C6EBP7</accession>
<keyword evidence="3" id="KW-0812">Transmembrane</keyword>
<keyword evidence="3" id="KW-1133">Transmembrane helix</keyword>
<comment type="caution">
    <text evidence="4">The sequence shown here is derived from an EMBL/GenBank/DDBJ whole genome shotgun (WGS) entry which is preliminary data.</text>
</comment>
<name>A0A5C6EBP7_9BACT</name>
<sequence length="496" mass="54640">MVARDDSVIRGSLIACMIFLVLSLALNFFLWRSGNFAAQEAAATDARLQTINSNVRTMESQISRFKGMLGQEPFTQAQIDEMKTGTSEDPVMQAIEEQFTKDMSYFGSEIEPQDRNYPRLPEYLVNAIRDRNINYANARSEATKIRTDAEAEISNAEKSMDLAKQQAADANKKVTVLSTEFDEDRARMNQEKEETRDKLNTTVQDFGRFRSKASEETKKLTQDNNRLIGTIETQKQQLNEIRNDQFETTQGEVRYVVRGGNVVTINLGSADALRPNVTFGVIDADDIRLKDAKVKATIQVTQIQGPHLALARVIATPEIKNPIIPGDKVYSPFWAPGRRVKIALAGDIDIDGDGRPDNEAMKGQIKAAGAEVVAEVSSSGVKTGTMDASIRFLVVGDDLEVSDGSDVAGDNRDAVAAIGKAKAEAIELGITTIPAWKLQSYLKTINDTLTTPLGSAVRGDDFPPEPMKGRPRLPTDISEMYKEQLEGMQKGNEILP</sequence>
<protein>
    <submittedName>
        <fullName evidence="4">Uncharacterized protein</fullName>
    </submittedName>
</protein>
<feature type="region of interest" description="Disordered" evidence="2">
    <location>
        <begin position="455"/>
        <end position="475"/>
    </location>
</feature>
<dbReference type="RefSeq" id="WP_146460846.1">
    <property type="nucleotide sequence ID" value="NZ_SJPW01000007.1"/>
</dbReference>
<feature type="coiled-coil region" evidence="1">
    <location>
        <begin position="139"/>
        <end position="244"/>
    </location>
</feature>
<organism evidence="4 5">
    <name type="scientific">Rubripirellula tenax</name>
    <dbReference type="NCBI Taxonomy" id="2528015"/>
    <lineage>
        <taxon>Bacteria</taxon>
        <taxon>Pseudomonadati</taxon>
        <taxon>Planctomycetota</taxon>
        <taxon>Planctomycetia</taxon>
        <taxon>Pirellulales</taxon>
        <taxon>Pirellulaceae</taxon>
        <taxon>Rubripirellula</taxon>
    </lineage>
</organism>
<dbReference type="Proteomes" id="UP000318288">
    <property type="component" value="Unassembled WGS sequence"/>
</dbReference>
<gene>
    <name evidence="4" type="ORF">Poly51_50010</name>
</gene>
<reference evidence="4 5" key="1">
    <citation type="submission" date="2019-02" db="EMBL/GenBank/DDBJ databases">
        <title>Deep-cultivation of Planctomycetes and their phenomic and genomic characterization uncovers novel biology.</title>
        <authorList>
            <person name="Wiegand S."/>
            <person name="Jogler M."/>
            <person name="Boedeker C."/>
            <person name="Pinto D."/>
            <person name="Vollmers J."/>
            <person name="Rivas-Marin E."/>
            <person name="Kohn T."/>
            <person name="Peeters S.H."/>
            <person name="Heuer A."/>
            <person name="Rast P."/>
            <person name="Oberbeckmann S."/>
            <person name="Bunk B."/>
            <person name="Jeske O."/>
            <person name="Meyerdierks A."/>
            <person name="Storesund J.E."/>
            <person name="Kallscheuer N."/>
            <person name="Luecker S."/>
            <person name="Lage O.M."/>
            <person name="Pohl T."/>
            <person name="Merkel B.J."/>
            <person name="Hornburger P."/>
            <person name="Mueller R.-W."/>
            <person name="Bruemmer F."/>
            <person name="Labrenz M."/>
            <person name="Spormann A.M."/>
            <person name="Op Den Camp H."/>
            <person name="Overmann J."/>
            <person name="Amann R."/>
            <person name="Jetten M.S.M."/>
            <person name="Mascher T."/>
            <person name="Medema M.H."/>
            <person name="Devos D.P."/>
            <person name="Kaster A.-K."/>
            <person name="Ovreas L."/>
            <person name="Rohde M."/>
            <person name="Galperin M.Y."/>
            <person name="Jogler C."/>
        </authorList>
    </citation>
    <scope>NUCLEOTIDE SEQUENCE [LARGE SCALE GENOMIC DNA]</scope>
    <source>
        <strain evidence="4 5">Poly51</strain>
    </source>
</reference>
<feature type="transmembrane region" description="Helical" evidence="3">
    <location>
        <begin position="12"/>
        <end position="31"/>
    </location>
</feature>
<evidence type="ECO:0000256" key="2">
    <source>
        <dbReference type="SAM" id="MobiDB-lite"/>
    </source>
</evidence>